<keyword evidence="3" id="KW-1185">Reference proteome</keyword>
<dbReference type="EMBL" id="CAJGYO010000015">
    <property type="protein sequence ID" value="CAD6269623.1"/>
    <property type="molecule type" value="Genomic_DNA"/>
</dbReference>
<accession>A0A811RI39</accession>
<gene>
    <name evidence="2" type="ORF">NCGR_LOCUS52925</name>
</gene>
<evidence type="ECO:0000256" key="1">
    <source>
        <dbReference type="SAM" id="SignalP"/>
    </source>
</evidence>
<reference evidence="2" key="1">
    <citation type="submission" date="2020-10" db="EMBL/GenBank/DDBJ databases">
        <authorList>
            <person name="Han B."/>
            <person name="Lu T."/>
            <person name="Zhao Q."/>
            <person name="Huang X."/>
            <person name="Zhao Y."/>
        </authorList>
    </citation>
    <scope>NUCLEOTIDE SEQUENCE</scope>
</reference>
<feature type="signal peptide" evidence="1">
    <location>
        <begin position="1"/>
        <end position="28"/>
    </location>
</feature>
<evidence type="ECO:0000313" key="3">
    <source>
        <dbReference type="Proteomes" id="UP000604825"/>
    </source>
</evidence>
<proteinExistence type="predicted"/>
<organism evidence="2 3">
    <name type="scientific">Miscanthus lutarioriparius</name>
    <dbReference type="NCBI Taxonomy" id="422564"/>
    <lineage>
        <taxon>Eukaryota</taxon>
        <taxon>Viridiplantae</taxon>
        <taxon>Streptophyta</taxon>
        <taxon>Embryophyta</taxon>
        <taxon>Tracheophyta</taxon>
        <taxon>Spermatophyta</taxon>
        <taxon>Magnoliopsida</taxon>
        <taxon>Liliopsida</taxon>
        <taxon>Poales</taxon>
        <taxon>Poaceae</taxon>
        <taxon>PACMAD clade</taxon>
        <taxon>Panicoideae</taxon>
        <taxon>Andropogonodae</taxon>
        <taxon>Andropogoneae</taxon>
        <taxon>Saccharinae</taxon>
        <taxon>Miscanthus</taxon>
    </lineage>
</organism>
<sequence length="153" mass="15828">MASAGGIAASKAVVVVAAVLCVLRPAVAATEEDCNGICKANQSIYEECADVCNLPPPPPPPPLDSLLSAALAGFVERRKQACAECKSAALVGCIKDCDPSDAVHRQGHTYSLSAVFSFFLSLPVRCVMQAPAAERQVTVEELAREAGAKTLSG</sequence>
<dbReference type="AlphaFoldDB" id="A0A811RI39"/>
<protein>
    <submittedName>
        <fullName evidence="2">Uncharacterized protein</fullName>
    </submittedName>
</protein>
<comment type="caution">
    <text evidence="2">The sequence shown here is derived from an EMBL/GenBank/DDBJ whole genome shotgun (WGS) entry which is preliminary data.</text>
</comment>
<dbReference type="Proteomes" id="UP000604825">
    <property type="component" value="Unassembled WGS sequence"/>
</dbReference>
<name>A0A811RI39_9POAL</name>
<evidence type="ECO:0000313" key="2">
    <source>
        <dbReference type="EMBL" id="CAD6269623.1"/>
    </source>
</evidence>
<keyword evidence="1" id="KW-0732">Signal</keyword>
<feature type="chain" id="PRO_5032697034" evidence="1">
    <location>
        <begin position="29"/>
        <end position="153"/>
    </location>
</feature>